<name>A0A1G9X5H0_9BACI</name>
<sequence>MFQTQKIPSTLLKIIAYQIHLPSNHKSIQKIEADIAKSISGYYGEKSIAYYINSIVNKNFEPVQNIYLNIYGRFFEIDALLVNDKFLLITEVKNHRDVVTIDHELGVMVQQGRRGEKTYQDPILQAEKQAQLLDMWLKNNGYDIPIEILAVFTNQNVVVKRPENGKLDSRIIYGYKLNQKYEEISKKYTNHPVLNDRYELINKILDDTRLFNKSLLKNYNLKMNDFMPGVTCPNCDRIGMVREKHKWRCLGCHHTDKYAHIRALKEYFLIFGPEITNKKAREWLGIESRYVAKYLLQQIAHKQVGKGRQTVYILNFDLQKDFNYLLEYNKKQYIEKLAL</sequence>
<dbReference type="Proteomes" id="UP000199334">
    <property type="component" value="Unassembled WGS sequence"/>
</dbReference>
<keyword evidence="3" id="KW-1185">Reference proteome</keyword>
<accession>A0A1G9X5H0</accession>
<protein>
    <submittedName>
        <fullName evidence="2">Nuclease-related domain-containing protein</fullName>
    </submittedName>
</protein>
<dbReference type="Pfam" id="PF08378">
    <property type="entry name" value="NERD"/>
    <property type="match status" value="1"/>
</dbReference>
<organism evidence="2 3">
    <name type="scientific">Tenuibacillus multivorans</name>
    <dbReference type="NCBI Taxonomy" id="237069"/>
    <lineage>
        <taxon>Bacteria</taxon>
        <taxon>Bacillati</taxon>
        <taxon>Bacillota</taxon>
        <taxon>Bacilli</taxon>
        <taxon>Bacillales</taxon>
        <taxon>Bacillaceae</taxon>
        <taxon>Tenuibacillus</taxon>
    </lineage>
</organism>
<proteinExistence type="predicted"/>
<evidence type="ECO:0000313" key="2">
    <source>
        <dbReference type="EMBL" id="SDM91952.1"/>
    </source>
</evidence>
<dbReference type="RefSeq" id="WP_093855510.1">
    <property type="nucleotide sequence ID" value="NZ_BJVZ01000030.1"/>
</dbReference>
<feature type="domain" description="NERD" evidence="1">
    <location>
        <begin position="40"/>
        <end position="156"/>
    </location>
</feature>
<dbReference type="STRING" id="237069.SAMN05216498_1021"/>
<dbReference type="InterPro" id="IPR011528">
    <property type="entry name" value="NERD"/>
</dbReference>
<gene>
    <name evidence="2" type="ORF">SAMN05216498_1021</name>
</gene>
<evidence type="ECO:0000259" key="1">
    <source>
        <dbReference type="PROSITE" id="PS50965"/>
    </source>
</evidence>
<dbReference type="OrthoDB" id="569879at2"/>
<dbReference type="PROSITE" id="PS50965">
    <property type="entry name" value="NERD"/>
    <property type="match status" value="1"/>
</dbReference>
<evidence type="ECO:0000313" key="3">
    <source>
        <dbReference type="Proteomes" id="UP000199334"/>
    </source>
</evidence>
<reference evidence="2 3" key="1">
    <citation type="submission" date="2016-10" db="EMBL/GenBank/DDBJ databases">
        <authorList>
            <person name="de Groot N.N."/>
        </authorList>
    </citation>
    <scope>NUCLEOTIDE SEQUENCE [LARGE SCALE GENOMIC DNA]</scope>
    <source>
        <strain evidence="2 3">CGMCC 1.3442</strain>
    </source>
</reference>
<dbReference type="EMBL" id="FNIG01000001">
    <property type="protein sequence ID" value="SDM91952.1"/>
    <property type="molecule type" value="Genomic_DNA"/>
</dbReference>
<dbReference type="AlphaFoldDB" id="A0A1G9X5H0"/>